<organism evidence="2 3">
    <name type="scientific">Sinosporangium album</name>
    <dbReference type="NCBI Taxonomy" id="504805"/>
    <lineage>
        <taxon>Bacteria</taxon>
        <taxon>Bacillati</taxon>
        <taxon>Actinomycetota</taxon>
        <taxon>Actinomycetes</taxon>
        <taxon>Streptosporangiales</taxon>
        <taxon>Streptosporangiaceae</taxon>
        <taxon>Sinosporangium</taxon>
    </lineage>
</organism>
<dbReference type="OrthoDB" id="3539734at2"/>
<dbReference type="AlphaFoldDB" id="A0A1G7R904"/>
<accession>A0A1G7R904</accession>
<feature type="signal peptide" evidence="1">
    <location>
        <begin position="1"/>
        <end position="25"/>
    </location>
</feature>
<dbReference type="RefSeq" id="WP_093167393.1">
    <property type="nucleotide sequence ID" value="NZ_FNCN01000001.1"/>
</dbReference>
<keyword evidence="3" id="KW-1185">Reference proteome</keyword>
<proteinExistence type="predicted"/>
<dbReference type="EMBL" id="FNCN01000001">
    <property type="protein sequence ID" value="SDG07258.1"/>
    <property type="molecule type" value="Genomic_DNA"/>
</dbReference>
<evidence type="ECO:0000256" key="1">
    <source>
        <dbReference type="SAM" id="SignalP"/>
    </source>
</evidence>
<sequence>MRLHRLATTVTVVGIALITVAGSSAATVSVPTGIAPAGVSAEAKRSATIPCTTPRGEKATFSWGPPARTTVGIAYRNPCTHTVKATLRLKARNGRVKVPCYGFAAERRGVLKIAGYSLTKLTRGC</sequence>
<keyword evidence="1" id="KW-0732">Signal</keyword>
<evidence type="ECO:0008006" key="4">
    <source>
        <dbReference type="Google" id="ProtNLM"/>
    </source>
</evidence>
<reference evidence="2 3" key="1">
    <citation type="submission" date="2016-10" db="EMBL/GenBank/DDBJ databases">
        <authorList>
            <person name="de Groot N.N."/>
        </authorList>
    </citation>
    <scope>NUCLEOTIDE SEQUENCE [LARGE SCALE GENOMIC DNA]</scope>
    <source>
        <strain evidence="2 3">CPCC 201354</strain>
    </source>
</reference>
<feature type="chain" id="PRO_5011695446" description="Ig-like domain-containing protein" evidence="1">
    <location>
        <begin position="26"/>
        <end position="125"/>
    </location>
</feature>
<evidence type="ECO:0000313" key="3">
    <source>
        <dbReference type="Proteomes" id="UP000198923"/>
    </source>
</evidence>
<name>A0A1G7R904_9ACTN</name>
<dbReference type="Proteomes" id="UP000198923">
    <property type="component" value="Unassembled WGS sequence"/>
</dbReference>
<protein>
    <recommendedName>
        <fullName evidence="4">Ig-like domain-containing protein</fullName>
    </recommendedName>
</protein>
<gene>
    <name evidence="2" type="ORF">SAMN05421505_101309</name>
</gene>
<evidence type="ECO:0000313" key="2">
    <source>
        <dbReference type="EMBL" id="SDG07258.1"/>
    </source>
</evidence>